<feature type="domain" description="JmjC" evidence="20">
    <location>
        <begin position="509"/>
        <end position="675"/>
    </location>
</feature>
<dbReference type="SUPFAM" id="SSF46774">
    <property type="entry name" value="ARID-like"/>
    <property type="match status" value="1"/>
</dbReference>
<reference evidence="22 23" key="1">
    <citation type="submission" date="2025-04" db="UniProtKB">
        <authorList>
            <consortium name="RefSeq"/>
        </authorList>
    </citation>
    <scope>IDENTIFICATION</scope>
    <source>
        <tissue evidence="22 23">Sperm</tissue>
    </source>
</reference>
<evidence type="ECO:0000256" key="10">
    <source>
        <dbReference type="ARBA" id="ARBA00022964"/>
    </source>
</evidence>
<dbReference type="PROSITE" id="PS01359">
    <property type="entry name" value="ZF_PHD_1"/>
    <property type="match status" value="1"/>
</dbReference>
<keyword evidence="8" id="KW-0862">Zinc</keyword>
<dbReference type="PROSITE" id="PS50016">
    <property type="entry name" value="ZF_PHD_2"/>
    <property type="match status" value="1"/>
</dbReference>
<dbReference type="InterPro" id="IPR004198">
    <property type="entry name" value="Znf_C5HC2"/>
</dbReference>
<dbReference type="GO" id="GO:0034647">
    <property type="term" value="F:histone H3K4me/H3K4me2/H3K4me3 demethylase activity"/>
    <property type="evidence" value="ECO:0007669"/>
    <property type="project" value="UniProtKB-EC"/>
</dbReference>
<feature type="domain" description="PHD-type" evidence="17">
    <location>
        <begin position="347"/>
        <end position="397"/>
    </location>
</feature>
<evidence type="ECO:0000259" key="18">
    <source>
        <dbReference type="PROSITE" id="PS51011"/>
    </source>
</evidence>
<dbReference type="PROSITE" id="PS51011">
    <property type="entry name" value="ARID"/>
    <property type="match status" value="1"/>
</dbReference>
<dbReference type="GO" id="GO:0008270">
    <property type="term" value="F:zinc ion binding"/>
    <property type="evidence" value="ECO:0007669"/>
    <property type="project" value="UniProtKB-KW"/>
</dbReference>
<gene>
    <name evidence="22 23" type="primary">LOC116947495</name>
</gene>
<dbReference type="Pfam" id="PF21323">
    <property type="entry name" value="KDM5_C-hel"/>
    <property type="match status" value="1"/>
</dbReference>
<feature type="compositionally biased region" description="Basic and acidic residues" evidence="16">
    <location>
        <begin position="1201"/>
        <end position="1218"/>
    </location>
</feature>
<evidence type="ECO:0000256" key="11">
    <source>
        <dbReference type="ARBA" id="ARBA00023002"/>
    </source>
</evidence>
<dbReference type="InterPro" id="IPR048615">
    <property type="entry name" value="KDM5_C-hel"/>
</dbReference>
<dbReference type="GO" id="GO:0003677">
    <property type="term" value="F:DNA binding"/>
    <property type="evidence" value="ECO:0007669"/>
    <property type="project" value="InterPro"/>
</dbReference>
<feature type="region of interest" description="Disordered" evidence="16">
    <location>
        <begin position="1177"/>
        <end position="1228"/>
    </location>
</feature>
<dbReference type="Gene3D" id="3.30.40.10">
    <property type="entry name" value="Zinc/RING finger domain, C3HC4 (zinc finger)"/>
    <property type="match status" value="1"/>
</dbReference>
<feature type="compositionally biased region" description="Basic and acidic residues" evidence="16">
    <location>
        <begin position="1177"/>
        <end position="1186"/>
    </location>
</feature>
<feature type="compositionally biased region" description="Low complexity" evidence="16">
    <location>
        <begin position="1517"/>
        <end position="1526"/>
    </location>
</feature>
<dbReference type="RefSeq" id="XP_032819197.1">
    <property type="nucleotide sequence ID" value="XM_032963306.1"/>
</dbReference>
<dbReference type="KEGG" id="pmrn:116947495"/>
<dbReference type="Pfam" id="PF00628">
    <property type="entry name" value="PHD"/>
    <property type="match status" value="1"/>
</dbReference>
<feature type="compositionally biased region" description="Basic and acidic residues" evidence="16">
    <location>
        <begin position="1459"/>
        <end position="1515"/>
    </location>
</feature>
<dbReference type="SMART" id="SM00545">
    <property type="entry name" value="JmjN"/>
    <property type="match status" value="1"/>
</dbReference>
<keyword evidence="21" id="KW-1185">Reference proteome</keyword>
<evidence type="ECO:0000256" key="1">
    <source>
        <dbReference type="ARBA" id="ARBA00001954"/>
    </source>
</evidence>
<dbReference type="Pfam" id="PF08429">
    <property type="entry name" value="PLU-1"/>
    <property type="match status" value="1"/>
</dbReference>
<dbReference type="GO" id="GO:0000785">
    <property type="term" value="C:chromatin"/>
    <property type="evidence" value="ECO:0007669"/>
    <property type="project" value="TreeGrafter"/>
</dbReference>
<evidence type="ECO:0000256" key="3">
    <source>
        <dbReference type="ARBA" id="ARBA00006801"/>
    </source>
</evidence>
<dbReference type="InterPro" id="IPR003349">
    <property type="entry name" value="JmjN"/>
</dbReference>
<dbReference type="InterPro" id="IPR013637">
    <property type="entry name" value="Lys_sp_deMease-like_dom"/>
</dbReference>
<evidence type="ECO:0000259" key="20">
    <source>
        <dbReference type="PROSITE" id="PS51184"/>
    </source>
</evidence>
<proteinExistence type="inferred from homology"/>
<evidence type="ECO:0000259" key="17">
    <source>
        <dbReference type="PROSITE" id="PS50016"/>
    </source>
</evidence>
<dbReference type="Pfam" id="PF02928">
    <property type="entry name" value="zf-C5HC2"/>
    <property type="match status" value="1"/>
</dbReference>
<dbReference type="SMART" id="SM00249">
    <property type="entry name" value="PHD"/>
    <property type="match status" value="2"/>
</dbReference>
<comment type="catalytic activity">
    <reaction evidence="14">
        <text>N(6),N(6),N(6)-trimethyl-L-lysyl(4)-[histone H3] + 3 2-oxoglutarate + 3 O2 = L-lysyl(4)-[histone H3] + 3 formaldehyde + 3 succinate + 3 CO2</text>
        <dbReference type="Rhea" id="RHEA:60208"/>
        <dbReference type="Rhea" id="RHEA-COMP:15537"/>
        <dbReference type="Rhea" id="RHEA-COMP:15547"/>
        <dbReference type="ChEBI" id="CHEBI:15379"/>
        <dbReference type="ChEBI" id="CHEBI:16526"/>
        <dbReference type="ChEBI" id="CHEBI:16810"/>
        <dbReference type="ChEBI" id="CHEBI:16842"/>
        <dbReference type="ChEBI" id="CHEBI:29969"/>
        <dbReference type="ChEBI" id="CHEBI:30031"/>
        <dbReference type="ChEBI" id="CHEBI:61961"/>
        <dbReference type="EC" id="1.14.11.67"/>
    </reaction>
</comment>
<feature type="domain" description="JmjN" evidence="19">
    <location>
        <begin position="15"/>
        <end position="56"/>
    </location>
</feature>
<organism evidence="21 22">
    <name type="scientific">Petromyzon marinus</name>
    <name type="common">Sea lamprey</name>
    <dbReference type="NCBI Taxonomy" id="7757"/>
    <lineage>
        <taxon>Eukaryota</taxon>
        <taxon>Metazoa</taxon>
        <taxon>Chordata</taxon>
        <taxon>Craniata</taxon>
        <taxon>Vertebrata</taxon>
        <taxon>Cyclostomata</taxon>
        <taxon>Hyperoartia</taxon>
        <taxon>Petromyzontiformes</taxon>
        <taxon>Petromyzontidae</taxon>
        <taxon>Petromyzon</taxon>
    </lineage>
</organism>
<dbReference type="FunFam" id="2.60.120.650:FF:000035">
    <property type="entry name" value="PHD transcription factor Rum1"/>
    <property type="match status" value="1"/>
</dbReference>
<keyword evidence="5" id="KW-0479">Metal-binding</keyword>
<evidence type="ECO:0000256" key="5">
    <source>
        <dbReference type="ARBA" id="ARBA00022723"/>
    </source>
</evidence>
<keyword evidence="10" id="KW-0223">Dioxygenase</keyword>
<keyword evidence="9" id="KW-0156">Chromatin regulator</keyword>
<dbReference type="InterPro" id="IPR019786">
    <property type="entry name" value="Zinc_finger_PHD-type_CS"/>
</dbReference>
<dbReference type="Pfam" id="PF01388">
    <property type="entry name" value="ARID"/>
    <property type="match status" value="1"/>
</dbReference>
<evidence type="ECO:0000256" key="8">
    <source>
        <dbReference type="ARBA" id="ARBA00022833"/>
    </source>
</evidence>
<dbReference type="PANTHER" id="PTHR10694:SF43">
    <property type="entry name" value="LYSINE-SPECIFIC DEMETHYLASE 5C"/>
    <property type="match status" value="1"/>
</dbReference>
<comment type="cofactor">
    <cofactor evidence="1">
        <name>Fe(2+)</name>
        <dbReference type="ChEBI" id="CHEBI:29033"/>
    </cofactor>
</comment>
<evidence type="ECO:0000256" key="2">
    <source>
        <dbReference type="ARBA" id="ARBA00004123"/>
    </source>
</evidence>
<accession>A0AAJ7TLT1</accession>
<dbReference type="InterPro" id="IPR011011">
    <property type="entry name" value="Znf_FYVE_PHD"/>
</dbReference>
<evidence type="ECO:0000313" key="23">
    <source>
        <dbReference type="RefSeq" id="XP_032819197.1"/>
    </source>
</evidence>
<dbReference type="InterPro" id="IPR003347">
    <property type="entry name" value="JmjC_dom"/>
</dbReference>
<evidence type="ECO:0000256" key="16">
    <source>
        <dbReference type="SAM" id="MobiDB-lite"/>
    </source>
</evidence>
<dbReference type="SUPFAM" id="SSF51197">
    <property type="entry name" value="Clavaminate synthase-like"/>
    <property type="match status" value="1"/>
</dbReference>
<evidence type="ECO:0000259" key="19">
    <source>
        <dbReference type="PROSITE" id="PS51183"/>
    </source>
</evidence>
<keyword evidence="6" id="KW-0677">Repeat</keyword>
<dbReference type="PROSITE" id="PS51183">
    <property type="entry name" value="JMJN"/>
    <property type="match status" value="1"/>
</dbReference>
<comment type="similarity">
    <text evidence="3">Belongs to the JARID1 histone demethylase family.</text>
</comment>
<evidence type="ECO:0000313" key="21">
    <source>
        <dbReference type="Proteomes" id="UP001318040"/>
    </source>
</evidence>
<feature type="compositionally biased region" description="Polar residues" evidence="16">
    <location>
        <begin position="1351"/>
        <end position="1376"/>
    </location>
</feature>
<dbReference type="PANTHER" id="PTHR10694">
    <property type="entry name" value="LYSINE-SPECIFIC DEMETHYLASE"/>
    <property type="match status" value="1"/>
</dbReference>
<evidence type="ECO:0000256" key="7">
    <source>
        <dbReference type="ARBA" id="ARBA00022771"/>
    </source>
</evidence>
<dbReference type="Pfam" id="PF02375">
    <property type="entry name" value="JmjN"/>
    <property type="match status" value="1"/>
</dbReference>
<dbReference type="InterPro" id="IPR001965">
    <property type="entry name" value="Znf_PHD"/>
</dbReference>
<dbReference type="GO" id="GO:0006355">
    <property type="term" value="P:regulation of DNA-templated transcription"/>
    <property type="evidence" value="ECO:0007669"/>
    <property type="project" value="TreeGrafter"/>
</dbReference>
<evidence type="ECO:0000256" key="6">
    <source>
        <dbReference type="ARBA" id="ARBA00022737"/>
    </source>
</evidence>
<dbReference type="CDD" id="cd15515">
    <property type="entry name" value="PHD1_KDM5A_like"/>
    <property type="match status" value="1"/>
</dbReference>
<sequence length="1585" mass="177443">MGSGGGEEFVPPPECPVFQPTWEEFGDPLAYIAKIRPIGEKTGICKIRPPPEWQPPFAVDVDNFRFTPRIQRLNELEAQTRVKLNFLDQIAKFWELQGSTLKIPILERKLLDLYMLSKVVAEEGGFEIVCKDRKWSRVAAKMGYMTGKAVGSLLRVHYERILYPHNLFQSGVSLSTIAQSLNQKTPIAQAVAEFNYNECIAKPEYEPDEKDQEYKPHSIPLRQSLQHGKMNCAGRRANRMKTEPDPIDADVSSNSELRKLQIFGAGPKMAGLGLLTGKDRNGKESEGGERGLDDVKALPSMDIQCPEPEPEPQTAIIPEKVPSMKDSKMELKPVQLKEADIIANVDLYECLVCGRGDDEAKLLLCDGCDDSYHTFCLIPPLQDVPKGDWRCPKCVAQVMGWCSGSDGIIPSNSSYECSKPQEAFGFEQAKRVYTLRSFGEMADVFKSDYFNMPVHMVPTELVEKEFWRLVSCIEEDVSVEYGADVQAKEYGSGFPVKNGKKKLSKEEEEYTSSGWNLNNMPVLPQSLLGHIDGDISGMKVPWLYVGMCFSSFCWHIEDHWSYSINYLHWGEPKTWYGVPAYAAESLENVMRTLAPELFLAQPDLLHQLVTIMNPNILMAHDVPVVRTNQCPGEFVVTFPRAYHSGFNQGYNFAEAVNFCTADWLPMGRRCVEHYRLMRRYCVFSHEELLCRMACETEGLALPMASAIGRELEIAIDEERKLRREAWEMGVSKSEPFEFELLADDERQCHFCKTTCYLSAIACPCCPGRLVCLYHIRDLCRCPTQHKILRYRYTLDELPPMLHKLKSRAEIFDAWAEKVRRALEEENGKKSDLSALKALLEESETHDFPESSLRQNLMLLVLEADQCASMAQDLMNSRNCVRDKSGATEEQVMLSLEEFKTFVNRLEKLPCTVNYMNEIKELLERVEGFRDAVQLLLVAEDKPDLVRMQELLKEAEHLAPVHLPEKEQLEQRVQRERWLEEVHTALASSLSSQDQGLSEKEAMGGGVSCLNIEVLRRLIDSAMPLGAEPVMDQAVAELQEILTVAESWEDRARACLQARPRMVRSTLESIVAEAHGVPVHLPTVQALKVSLQQADDWTADLEKIQAGDHYPYCSVLERMVSQGRCIPVQLDALSQLEGWLEAASIWQRRAARTFLRRNSCCTLLEVLNPKTCAGDAEKGNECGDNKRTPSQGTDPSFVDTYRSAEREEVEAMRRMREASRASGPPPEGGTTTPCGACGHGDAGLVRQCHQCRAPCHHGCVAPTHRRAGARALCTRCVRSKRPQMATVLNLLVGLQGLPVRLPEGEALQCLAERAMGWQDRVHQALSQGEVVRALEKLKSQPSSHKVAHNTKSRTTIGQKENPNNGSCGTLANVSSEHGGNDDPTYDLQPLTSTSCTELAQSSVCSSQSSRSQQQFHSLLLPPTILAQLEDLLMQGDLIEVSLQETRLLWRLLSSPSSSADQDREHENEALNTEGEYRDDKTCKRKPESEEVCKEERNAADRPADGRKRTKVEKDEGADSGAEFSAASSEHEAQSPSSREGEERPGGGVRFREIGDKLERARGGAAGAVVVGLENVAESKGRPQDEV</sequence>
<dbReference type="EC" id="1.14.11.67" evidence="4"/>
<feature type="region of interest" description="Disordered" evidence="16">
    <location>
        <begin position="1336"/>
        <end position="1389"/>
    </location>
</feature>
<keyword evidence="7 15" id="KW-0863">Zinc-finger</keyword>
<dbReference type="Gene3D" id="1.10.150.60">
    <property type="entry name" value="ARID DNA-binding domain"/>
    <property type="match status" value="1"/>
</dbReference>
<dbReference type="FunFam" id="2.60.120.650:FF:000001">
    <property type="entry name" value="Putative lysine-specific demethylase 5b"/>
    <property type="match status" value="1"/>
</dbReference>
<evidence type="ECO:0000256" key="9">
    <source>
        <dbReference type="ARBA" id="ARBA00022853"/>
    </source>
</evidence>
<dbReference type="InterPro" id="IPR001606">
    <property type="entry name" value="ARID_dom"/>
</dbReference>
<evidence type="ECO:0000256" key="13">
    <source>
        <dbReference type="ARBA" id="ARBA00023242"/>
    </source>
</evidence>
<keyword evidence="12" id="KW-0408">Iron</keyword>
<dbReference type="SMART" id="SM00501">
    <property type="entry name" value="BRIGHT"/>
    <property type="match status" value="1"/>
</dbReference>
<dbReference type="InterPro" id="IPR019787">
    <property type="entry name" value="Znf_PHD-finger"/>
</dbReference>
<evidence type="ECO:0000313" key="22">
    <source>
        <dbReference type="RefSeq" id="XP_032819196.1"/>
    </source>
</evidence>
<dbReference type="FunFam" id="1.10.150.60:FF:000001">
    <property type="entry name" value="Putative lysine-specific demethylase 5b"/>
    <property type="match status" value="1"/>
</dbReference>
<dbReference type="InterPro" id="IPR013083">
    <property type="entry name" value="Znf_RING/FYVE/PHD"/>
</dbReference>
<dbReference type="SMART" id="SM00558">
    <property type="entry name" value="JmjC"/>
    <property type="match status" value="1"/>
</dbReference>
<dbReference type="RefSeq" id="XP_032819196.1">
    <property type="nucleotide sequence ID" value="XM_032963305.1"/>
</dbReference>
<dbReference type="GO" id="GO:0005654">
    <property type="term" value="C:nucleoplasm"/>
    <property type="evidence" value="ECO:0007669"/>
    <property type="project" value="UniProtKB-ARBA"/>
</dbReference>
<evidence type="ECO:0000256" key="15">
    <source>
        <dbReference type="PROSITE-ProRule" id="PRU00146"/>
    </source>
</evidence>
<dbReference type="Gene3D" id="2.60.120.650">
    <property type="entry name" value="Cupin"/>
    <property type="match status" value="1"/>
</dbReference>
<dbReference type="PROSITE" id="PS51184">
    <property type="entry name" value="JMJC"/>
    <property type="match status" value="1"/>
</dbReference>
<keyword evidence="11" id="KW-0560">Oxidoreductase</keyword>
<feature type="domain" description="ARID" evidence="18">
    <location>
        <begin position="80"/>
        <end position="170"/>
    </location>
</feature>
<dbReference type="InterPro" id="IPR036431">
    <property type="entry name" value="ARID_dom_sf"/>
</dbReference>
<protein>
    <recommendedName>
        <fullName evidence="4">[histone H3]-trimethyl-L-lysine(4) demethylase</fullName>
        <ecNumber evidence="4">1.14.11.67</ecNumber>
    </recommendedName>
</protein>
<keyword evidence="13" id="KW-0539">Nucleus</keyword>
<evidence type="ECO:0000256" key="14">
    <source>
        <dbReference type="ARBA" id="ARBA00048734"/>
    </source>
</evidence>
<dbReference type="Pfam" id="PF02373">
    <property type="entry name" value="JmjC"/>
    <property type="match status" value="1"/>
</dbReference>
<dbReference type="SMART" id="SM01014">
    <property type="entry name" value="ARID"/>
    <property type="match status" value="1"/>
</dbReference>
<name>A0AAJ7TLT1_PETMA</name>
<evidence type="ECO:0000256" key="4">
    <source>
        <dbReference type="ARBA" id="ARBA00012902"/>
    </source>
</evidence>
<evidence type="ECO:0000256" key="12">
    <source>
        <dbReference type="ARBA" id="ARBA00023004"/>
    </source>
</evidence>
<dbReference type="Proteomes" id="UP001318040">
    <property type="component" value="Chromosome 30"/>
</dbReference>
<comment type="subcellular location">
    <subcellularLocation>
        <location evidence="2">Nucleus</location>
    </subcellularLocation>
</comment>
<dbReference type="CDD" id="cd16864">
    <property type="entry name" value="ARID_JARID"/>
    <property type="match status" value="1"/>
</dbReference>
<dbReference type="SUPFAM" id="SSF57903">
    <property type="entry name" value="FYVE/PHD zinc finger"/>
    <property type="match status" value="2"/>
</dbReference>
<feature type="region of interest" description="Disordered" evidence="16">
    <location>
        <begin position="1453"/>
        <end position="1566"/>
    </location>
</feature>
<feature type="compositionally biased region" description="Basic and acidic residues" evidence="16">
    <location>
        <begin position="1527"/>
        <end position="1560"/>
    </location>
</feature>